<comment type="subcellular location">
    <subcellularLocation>
        <location evidence="1">Cell membrane</location>
        <topology evidence="1">Multi-pass membrane protein</topology>
    </subcellularLocation>
</comment>
<evidence type="ECO:0000256" key="5">
    <source>
        <dbReference type="ARBA" id="ARBA00023136"/>
    </source>
</evidence>
<feature type="transmembrane region" description="Helical" evidence="6">
    <location>
        <begin position="608"/>
        <end position="625"/>
    </location>
</feature>
<gene>
    <name evidence="8" type="ORF">C9I89_05055</name>
</gene>
<feature type="transmembrane region" description="Helical" evidence="6">
    <location>
        <begin position="343"/>
        <end position="365"/>
    </location>
</feature>
<accession>A0A2T3N3P6</accession>
<evidence type="ECO:0000313" key="9">
    <source>
        <dbReference type="Proteomes" id="UP000240904"/>
    </source>
</evidence>
<feature type="transmembrane region" description="Helical" evidence="6">
    <location>
        <begin position="313"/>
        <end position="337"/>
    </location>
</feature>
<dbReference type="Gene3D" id="1.20.1640.10">
    <property type="entry name" value="Multidrug efflux transporter AcrB transmembrane domain"/>
    <property type="match status" value="2"/>
</dbReference>
<dbReference type="SUPFAM" id="SSF82866">
    <property type="entry name" value="Multidrug efflux transporter AcrB transmembrane domain"/>
    <property type="match status" value="2"/>
</dbReference>
<dbReference type="EMBL" id="PYMC01000002">
    <property type="protein sequence ID" value="PSW06962.1"/>
    <property type="molecule type" value="Genomic_DNA"/>
</dbReference>
<feature type="transmembrane region" description="Helical" evidence="6">
    <location>
        <begin position="689"/>
        <end position="708"/>
    </location>
</feature>
<dbReference type="Pfam" id="PF03176">
    <property type="entry name" value="MMPL"/>
    <property type="match status" value="1"/>
</dbReference>
<keyword evidence="9" id="KW-1185">Reference proteome</keyword>
<reference evidence="8 9" key="1">
    <citation type="submission" date="2018-03" db="EMBL/GenBank/DDBJ databases">
        <title>Whole genome sequencing of Histamine producing bacteria.</title>
        <authorList>
            <person name="Butler K."/>
        </authorList>
    </citation>
    <scope>NUCLEOTIDE SEQUENCE [LARGE SCALE GENOMIC DNA]</scope>
    <source>
        <strain evidence="8 9">DSM 16190</strain>
    </source>
</reference>
<evidence type="ECO:0000313" key="8">
    <source>
        <dbReference type="EMBL" id="PSW06962.1"/>
    </source>
</evidence>
<dbReference type="OrthoDB" id="9780358at2"/>
<keyword evidence="3 6" id="KW-0812">Transmembrane</keyword>
<organism evidence="8 9">
    <name type="scientific">Photobacterium lipolyticum</name>
    <dbReference type="NCBI Taxonomy" id="266810"/>
    <lineage>
        <taxon>Bacteria</taxon>
        <taxon>Pseudomonadati</taxon>
        <taxon>Pseudomonadota</taxon>
        <taxon>Gammaproteobacteria</taxon>
        <taxon>Vibrionales</taxon>
        <taxon>Vibrionaceae</taxon>
        <taxon>Photobacterium</taxon>
    </lineage>
</organism>
<evidence type="ECO:0000256" key="6">
    <source>
        <dbReference type="SAM" id="Phobius"/>
    </source>
</evidence>
<keyword evidence="5 6" id="KW-0472">Membrane</keyword>
<evidence type="ECO:0000259" key="7">
    <source>
        <dbReference type="Pfam" id="PF03176"/>
    </source>
</evidence>
<evidence type="ECO:0000256" key="3">
    <source>
        <dbReference type="ARBA" id="ARBA00022692"/>
    </source>
</evidence>
<dbReference type="InterPro" id="IPR004869">
    <property type="entry name" value="MMPL_dom"/>
</dbReference>
<dbReference type="GO" id="GO:0005886">
    <property type="term" value="C:plasma membrane"/>
    <property type="evidence" value="ECO:0007669"/>
    <property type="project" value="UniProtKB-SubCell"/>
</dbReference>
<dbReference type="PANTHER" id="PTHR33406">
    <property type="entry name" value="MEMBRANE PROTEIN MJ1562-RELATED"/>
    <property type="match status" value="1"/>
</dbReference>
<feature type="transmembrane region" description="Helical" evidence="6">
    <location>
        <begin position="248"/>
        <end position="268"/>
    </location>
</feature>
<comment type="caution">
    <text evidence="8">The sequence shown here is derived from an EMBL/GenBank/DDBJ whole genome shotgun (WGS) entry which is preliminary data.</text>
</comment>
<evidence type="ECO:0000256" key="4">
    <source>
        <dbReference type="ARBA" id="ARBA00022989"/>
    </source>
</evidence>
<keyword evidence="2" id="KW-1003">Cell membrane</keyword>
<proteinExistence type="predicted"/>
<feature type="transmembrane region" description="Helical" evidence="6">
    <location>
        <begin position="714"/>
        <end position="732"/>
    </location>
</feature>
<sequence>MPIETNILALLPENRQDPVAQQAFDQVADSMSNKVIFLIGSKDQAQVVTAAKQFSTQLSTLGMFSDVTGKLSQNLQQAWGQLYFPKRFQLLTPEQKKRLQDAPEQQVQRVIQALYNPFSGVTSSELKSDPFLLFRDFLAQLTAQSGSFKLTNGFLTSSHQGKDYVLITADLAGSAYNLGLQQQLPELAALEDQIRQQFAVEVLHTGVIFYAAYGTESAKSEISTIGLGSLLGIIVLLLVVYRSPLPLVLALLSITCGLLAAFVLTVAIFGKVHLFSLVFGASLIGVSIDYAFHFLTDRLAEGNNWNARRGLQHIFVAITLGLITSLIGYLGMLIAPFPGLQQLSLFSAFGLTAAYATVVCWYPILARTPSQPRTLPMTTLMSTWLAVWQKPAVRIALPSALLLASLVGIYHASYNDDIRQLQALPAALKQQEETIKTITGVSHSQQMLLVKAADEQALLDQLIRVTDQLDTMIGKNTSPKQAALEGYQSISQYLPSERSQLNNFRLIHQLYQQQGAALTQQLKLNTDIKLNHDFSPLTINEFLASPVSAPLRFMWLGKLSNQQSAIILLSGVSDPQAIQQFAAQHPALSYLDKADEVSSLFGEYRIRVTELLVAATGAIMSLLVWRYGLKQGILLIVPPVIAGCVGIAVTAITGVPLNLFNLLALILILGIGIDYTVFFAEQTQPKSTLLAISLSAATTLLSFGLLALSATQAIHSFGITVLTGIMVAWLLAPLSMPQHASHTDEVDE</sequence>
<dbReference type="Proteomes" id="UP000240904">
    <property type="component" value="Unassembled WGS sequence"/>
</dbReference>
<dbReference type="InterPro" id="IPR050545">
    <property type="entry name" value="Mycobact_MmpL"/>
</dbReference>
<feature type="transmembrane region" description="Helical" evidence="6">
    <location>
        <begin position="222"/>
        <end position="241"/>
    </location>
</feature>
<evidence type="ECO:0000256" key="1">
    <source>
        <dbReference type="ARBA" id="ARBA00004651"/>
    </source>
</evidence>
<feature type="transmembrane region" description="Helical" evidence="6">
    <location>
        <begin position="274"/>
        <end position="292"/>
    </location>
</feature>
<feature type="transmembrane region" description="Helical" evidence="6">
    <location>
        <begin position="659"/>
        <end position="677"/>
    </location>
</feature>
<name>A0A2T3N3P6_9GAMM</name>
<dbReference type="AlphaFoldDB" id="A0A2T3N3P6"/>
<dbReference type="PANTHER" id="PTHR33406:SF13">
    <property type="entry name" value="MEMBRANE PROTEIN YDFJ"/>
    <property type="match status" value="1"/>
</dbReference>
<evidence type="ECO:0000256" key="2">
    <source>
        <dbReference type="ARBA" id="ARBA00022475"/>
    </source>
</evidence>
<keyword evidence="4 6" id="KW-1133">Transmembrane helix</keyword>
<feature type="transmembrane region" description="Helical" evidence="6">
    <location>
        <begin position="632"/>
        <end position="653"/>
    </location>
</feature>
<feature type="domain" description="Membrane transport protein MMPL" evidence="7">
    <location>
        <begin position="171"/>
        <end position="372"/>
    </location>
</feature>
<protein>
    <recommendedName>
        <fullName evidence="7">Membrane transport protein MMPL domain-containing protein</fullName>
    </recommendedName>
</protein>